<protein>
    <submittedName>
        <fullName evidence="1">Uncharacterized protein</fullName>
    </submittedName>
</protein>
<gene>
    <name evidence="1" type="ORF">N8T08_003643</name>
</gene>
<keyword evidence="2" id="KW-1185">Reference proteome</keyword>
<sequence length="162" mass="17808">MKPTLAITLLAALTGQAYSAGFRLGLRNTNYIAAPETPSDAETPPVVFYTPGEIPAEQEEWQFQLPEENSDTEVLIQHVQTEKYIQCSPEAAACVLTDDGTSFTAFNADFENGVFMVGVDFGQGQENWVLEAGNVLHLAEPAEEVDAQWFTFNVEDEVEGEK</sequence>
<evidence type="ECO:0000313" key="2">
    <source>
        <dbReference type="Proteomes" id="UP001177260"/>
    </source>
</evidence>
<organism evidence="1 2">
    <name type="scientific">Aspergillus melleus</name>
    <dbReference type="NCBI Taxonomy" id="138277"/>
    <lineage>
        <taxon>Eukaryota</taxon>
        <taxon>Fungi</taxon>
        <taxon>Dikarya</taxon>
        <taxon>Ascomycota</taxon>
        <taxon>Pezizomycotina</taxon>
        <taxon>Eurotiomycetes</taxon>
        <taxon>Eurotiomycetidae</taxon>
        <taxon>Eurotiales</taxon>
        <taxon>Aspergillaceae</taxon>
        <taxon>Aspergillus</taxon>
        <taxon>Aspergillus subgen. Circumdati</taxon>
    </lineage>
</organism>
<comment type="caution">
    <text evidence="1">The sequence shown here is derived from an EMBL/GenBank/DDBJ whole genome shotgun (WGS) entry which is preliminary data.</text>
</comment>
<proteinExistence type="predicted"/>
<evidence type="ECO:0000313" key="1">
    <source>
        <dbReference type="EMBL" id="KAK1145995.1"/>
    </source>
</evidence>
<name>A0ACC3B6I5_9EURO</name>
<reference evidence="1 2" key="1">
    <citation type="journal article" date="2023" name="ACS Omega">
        <title>Identification of the Neoaspergillic Acid Biosynthesis Gene Cluster by Establishing an In Vitro CRISPR-Ribonucleoprotein Genetic System in Aspergillus melleus.</title>
        <authorList>
            <person name="Yuan B."/>
            <person name="Grau M.F."/>
            <person name="Murata R.M."/>
            <person name="Torok T."/>
            <person name="Venkateswaran K."/>
            <person name="Stajich J.E."/>
            <person name="Wang C.C.C."/>
        </authorList>
    </citation>
    <scope>NUCLEOTIDE SEQUENCE [LARGE SCALE GENOMIC DNA]</scope>
    <source>
        <strain evidence="1 2">IMV 1140</strain>
    </source>
</reference>
<dbReference type="EMBL" id="JAOPJF010000020">
    <property type="protein sequence ID" value="KAK1145995.1"/>
    <property type="molecule type" value="Genomic_DNA"/>
</dbReference>
<accession>A0ACC3B6I5</accession>
<dbReference type="Proteomes" id="UP001177260">
    <property type="component" value="Unassembled WGS sequence"/>
</dbReference>